<gene>
    <name evidence="1" type="ORF">VRS74_12570</name>
</gene>
<evidence type="ECO:0000313" key="1">
    <source>
        <dbReference type="EMBL" id="MEE1878514.1"/>
    </source>
</evidence>
<dbReference type="Gene3D" id="1.10.10.1400">
    <property type="entry name" value="Terminase, small subunit, N-terminal DNA-binding domain, HTH motif"/>
    <property type="match status" value="1"/>
</dbReference>
<accession>A0ABU7GHF0</accession>
<dbReference type="InterPro" id="IPR038713">
    <property type="entry name" value="Terminase_Gp1_N_sf"/>
</dbReference>
<comment type="caution">
    <text evidence="1">The sequence shown here is derived from an EMBL/GenBank/DDBJ whole genome shotgun (WGS) entry which is preliminary data.</text>
</comment>
<organism evidence="1 2">
    <name type="scientific">Altererythrobacter litoralis</name>
    <dbReference type="NCBI Taxonomy" id="3113904"/>
    <lineage>
        <taxon>Bacteria</taxon>
        <taxon>Pseudomonadati</taxon>
        <taxon>Pseudomonadota</taxon>
        <taxon>Alphaproteobacteria</taxon>
        <taxon>Sphingomonadales</taxon>
        <taxon>Erythrobacteraceae</taxon>
        <taxon>Altererythrobacter</taxon>
    </lineage>
</organism>
<dbReference type="RefSeq" id="WP_354145577.1">
    <property type="nucleotide sequence ID" value="NZ_JAZDQV010000018.1"/>
</dbReference>
<reference evidence="1 2" key="1">
    <citation type="submission" date="2024-01" db="EMBL/GenBank/DDBJ databases">
        <title>The genome sequence of Erythrobacteraceae sp. strain 1XM1-14.</title>
        <authorList>
            <person name="Liu Y."/>
        </authorList>
    </citation>
    <scope>NUCLEOTIDE SEQUENCE [LARGE SCALE GENOMIC DNA]</scope>
    <source>
        <strain evidence="1 2">1XM1-14</strain>
    </source>
</reference>
<sequence length="125" mass="14247">MLTPKQEIFAQAIADGRCQAEAYRQAYKVHHQTKPETVYKRASELMADGKVAGRVMALRNALADCALWERRQSVRVLRDIALGDAPAANRIQAVRELNLMHGYHQPDRLEVQLRELPPITDESWL</sequence>
<name>A0ABU7GHF0_9SPHN</name>
<proteinExistence type="predicted"/>
<protein>
    <recommendedName>
        <fullName evidence="3">Terminase small subunit</fullName>
    </recommendedName>
</protein>
<evidence type="ECO:0008006" key="3">
    <source>
        <dbReference type="Google" id="ProtNLM"/>
    </source>
</evidence>
<evidence type="ECO:0000313" key="2">
    <source>
        <dbReference type="Proteomes" id="UP001343492"/>
    </source>
</evidence>
<dbReference type="EMBL" id="JAZDQV010000018">
    <property type="protein sequence ID" value="MEE1878514.1"/>
    <property type="molecule type" value="Genomic_DNA"/>
</dbReference>
<dbReference type="Proteomes" id="UP001343492">
    <property type="component" value="Unassembled WGS sequence"/>
</dbReference>
<keyword evidence="2" id="KW-1185">Reference proteome</keyword>